<protein>
    <submittedName>
        <fullName evidence="1">LmbE family protein</fullName>
    </submittedName>
</protein>
<dbReference type="AlphaFoldDB" id="A0A6S6R5S6"/>
<dbReference type="InterPro" id="IPR003737">
    <property type="entry name" value="GlcNAc_PI_deacetylase-related"/>
</dbReference>
<dbReference type="EMBL" id="AP023367">
    <property type="protein sequence ID" value="BCJ94675.1"/>
    <property type="molecule type" value="Genomic_DNA"/>
</dbReference>
<reference evidence="1 2" key="1">
    <citation type="journal article" date="2016" name="Int. J. Syst. Evol. Microbiol.">
        <title>Descriptions of Anaerotaenia torta gen. nov., sp. nov. and Anaerocolumna cellulosilytica gen. nov., sp. nov. isolated from a methanogenic reactor of cattle waste.</title>
        <authorList>
            <person name="Uek A."/>
            <person name="Ohtaki Y."/>
            <person name="Kaku N."/>
            <person name="Ueki K."/>
        </authorList>
    </citation>
    <scope>NUCLEOTIDE SEQUENCE [LARGE SCALE GENOMIC DNA]</scope>
    <source>
        <strain evidence="1 2">SN021</strain>
    </source>
</reference>
<proteinExistence type="predicted"/>
<dbReference type="KEGG" id="acel:acsn021_22440"/>
<dbReference type="SUPFAM" id="SSF102588">
    <property type="entry name" value="LmbE-like"/>
    <property type="match status" value="1"/>
</dbReference>
<gene>
    <name evidence="1" type="ORF">acsn021_22440</name>
</gene>
<dbReference type="Proteomes" id="UP000515561">
    <property type="component" value="Chromosome"/>
</dbReference>
<dbReference type="Pfam" id="PF02585">
    <property type="entry name" value="PIG-L"/>
    <property type="match status" value="1"/>
</dbReference>
<dbReference type="PANTHER" id="PTHR12993">
    <property type="entry name" value="N-ACETYLGLUCOSAMINYL-PHOSPHATIDYLINOSITOL DE-N-ACETYLASE-RELATED"/>
    <property type="match status" value="1"/>
</dbReference>
<dbReference type="GO" id="GO:0016811">
    <property type="term" value="F:hydrolase activity, acting on carbon-nitrogen (but not peptide) bonds, in linear amides"/>
    <property type="evidence" value="ECO:0007669"/>
    <property type="project" value="TreeGrafter"/>
</dbReference>
<evidence type="ECO:0000313" key="2">
    <source>
        <dbReference type="Proteomes" id="UP000515561"/>
    </source>
</evidence>
<dbReference type="InterPro" id="IPR024078">
    <property type="entry name" value="LmbE-like_dom_sf"/>
</dbReference>
<name>A0A6S6R5S6_9FIRM</name>
<sequence>MTYLVVAAHPDDEVLGAGATLAKLASEGNTVIACFLSGEVTARRYRPELAKLRKDIISSSRILGIKQVILGNFPNIQFNTIPHLAMVQFIEQVILDTEAEIIFTHHPSDLNNDHLHTSLACQAAIRLFQRKDGILPVKELLFMEIPSSTEWSLNKSVHPFTPNVYIETREEFLTKKLQALTEYSGVMRDYPHPRSQVAIKGLAAYRGAQAGMVYAESFESVFRREI</sequence>
<keyword evidence="2" id="KW-1185">Reference proteome</keyword>
<organism evidence="1 2">
    <name type="scientific">Anaerocolumna cellulosilytica</name>
    <dbReference type="NCBI Taxonomy" id="433286"/>
    <lineage>
        <taxon>Bacteria</taxon>
        <taxon>Bacillati</taxon>
        <taxon>Bacillota</taxon>
        <taxon>Clostridia</taxon>
        <taxon>Lachnospirales</taxon>
        <taxon>Lachnospiraceae</taxon>
        <taxon>Anaerocolumna</taxon>
    </lineage>
</organism>
<accession>A0A6S6R5S6</accession>
<evidence type="ECO:0000313" key="1">
    <source>
        <dbReference type="EMBL" id="BCJ94675.1"/>
    </source>
</evidence>
<dbReference type="Gene3D" id="3.40.50.10320">
    <property type="entry name" value="LmbE-like"/>
    <property type="match status" value="1"/>
</dbReference>
<dbReference type="PANTHER" id="PTHR12993:SF11">
    <property type="entry name" value="N-ACETYLGLUCOSAMINYL-PHOSPHATIDYLINOSITOL DE-N-ACETYLASE"/>
    <property type="match status" value="1"/>
</dbReference>